<reference evidence="2 3" key="1">
    <citation type="journal article" date="2024" name="BMC Genomics">
        <title>De novo assembly and annotation of Popillia japonica's genome with initial clues to its potential as an invasive pest.</title>
        <authorList>
            <person name="Cucini C."/>
            <person name="Boschi S."/>
            <person name="Funari R."/>
            <person name="Cardaioli E."/>
            <person name="Iannotti N."/>
            <person name="Marturano G."/>
            <person name="Paoli F."/>
            <person name="Bruttini M."/>
            <person name="Carapelli A."/>
            <person name="Frati F."/>
            <person name="Nardi F."/>
        </authorList>
    </citation>
    <scope>NUCLEOTIDE SEQUENCE [LARGE SCALE GENOMIC DNA]</scope>
    <source>
        <strain evidence="2">DMR45628</strain>
    </source>
</reference>
<gene>
    <name evidence="2" type="ORF">QE152_g28396</name>
</gene>
<proteinExistence type="predicted"/>
<dbReference type="InterPro" id="IPR007110">
    <property type="entry name" value="Ig-like_dom"/>
</dbReference>
<name>A0AAW1JKE3_POPJA</name>
<dbReference type="InterPro" id="IPR037448">
    <property type="entry name" value="Zig-8"/>
</dbReference>
<evidence type="ECO:0000313" key="3">
    <source>
        <dbReference type="Proteomes" id="UP001458880"/>
    </source>
</evidence>
<dbReference type="EMBL" id="JASPKY010000353">
    <property type="protein sequence ID" value="KAK9704279.1"/>
    <property type="molecule type" value="Genomic_DNA"/>
</dbReference>
<dbReference type="InterPro" id="IPR013783">
    <property type="entry name" value="Ig-like_fold"/>
</dbReference>
<evidence type="ECO:0000259" key="1">
    <source>
        <dbReference type="PROSITE" id="PS50835"/>
    </source>
</evidence>
<dbReference type="AlphaFoldDB" id="A0AAW1JKE3"/>
<feature type="domain" description="Ig-like" evidence="1">
    <location>
        <begin position="26"/>
        <end position="112"/>
    </location>
</feature>
<dbReference type="GO" id="GO:0032589">
    <property type="term" value="C:neuron projection membrane"/>
    <property type="evidence" value="ECO:0007669"/>
    <property type="project" value="TreeGrafter"/>
</dbReference>
<dbReference type="Gene3D" id="2.60.40.10">
    <property type="entry name" value="Immunoglobulins"/>
    <property type="match status" value="2"/>
</dbReference>
<dbReference type="InterPro" id="IPR036179">
    <property type="entry name" value="Ig-like_dom_sf"/>
</dbReference>
<feature type="domain" description="Ig-like" evidence="1">
    <location>
        <begin position="115"/>
        <end position="230"/>
    </location>
</feature>
<evidence type="ECO:0000313" key="2">
    <source>
        <dbReference type="EMBL" id="KAK9704279.1"/>
    </source>
</evidence>
<dbReference type="SMART" id="SM00408">
    <property type="entry name" value="IGc2"/>
    <property type="match status" value="2"/>
</dbReference>
<dbReference type="PROSITE" id="PS50835">
    <property type="entry name" value="IG_LIKE"/>
    <property type="match status" value="2"/>
</dbReference>
<protein>
    <submittedName>
        <fullName evidence="2">Immunoglobulin I-set domain</fullName>
    </submittedName>
</protein>
<dbReference type="GO" id="GO:0050808">
    <property type="term" value="P:synapse organization"/>
    <property type="evidence" value="ECO:0007669"/>
    <property type="project" value="TreeGrafter"/>
</dbReference>
<dbReference type="InterPro" id="IPR013098">
    <property type="entry name" value="Ig_I-set"/>
</dbReference>
<dbReference type="PANTHER" id="PTHR23279">
    <property type="entry name" value="DEFECTIVE PROBOSCIS EXTENSION RESPONSE DPR -RELATED"/>
    <property type="match status" value="1"/>
</dbReference>
<sequence length="285" mass="31882">MYVIIIVGYAWNKRVNANEPQGDLAPEFDDTVLKEIQAIAGQTIVLPCTVRNLGDKVVSWIRTRDLHILTSGAVTFTADGRFEAVYSHVDFWGLRIRGVRITDTGQYECQVNTDPKMNFALNLTVSDVGMRDAVDIDTKYAYVASIKGPKEVYVREGSPVTFTCEIVSQTGAHDIFFPKPRVRWLYEGKEITHELDRGGISVDTDYRDRKVTSRLRVATVTMKDGGLYTCSQAATLGDSVRLFVVEAEHSEAMQRDFPTSTAKIHPQKPALHLLFIVFATLSCIN</sequence>
<organism evidence="2 3">
    <name type="scientific">Popillia japonica</name>
    <name type="common">Japanese beetle</name>
    <dbReference type="NCBI Taxonomy" id="7064"/>
    <lineage>
        <taxon>Eukaryota</taxon>
        <taxon>Metazoa</taxon>
        <taxon>Ecdysozoa</taxon>
        <taxon>Arthropoda</taxon>
        <taxon>Hexapoda</taxon>
        <taxon>Insecta</taxon>
        <taxon>Pterygota</taxon>
        <taxon>Neoptera</taxon>
        <taxon>Endopterygota</taxon>
        <taxon>Coleoptera</taxon>
        <taxon>Polyphaga</taxon>
        <taxon>Scarabaeiformia</taxon>
        <taxon>Scarabaeidae</taxon>
        <taxon>Rutelinae</taxon>
        <taxon>Popillia</taxon>
    </lineage>
</organism>
<dbReference type="Pfam" id="PF13927">
    <property type="entry name" value="Ig_3"/>
    <property type="match status" value="1"/>
</dbReference>
<comment type="caution">
    <text evidence="2">The sequence shown here is derived from an EMBL/GenBank/DDBJ whole genome shotgun (WGS) entry which is preliminary data.</text>
</comment>
<dbReference type="Pfam" id="PF07679">
    <property type="entry name" value="I-set"/>
    <property type="match status" value="1"/>
</dbReference>
<accession>A0AAW1JKE3</accession>
<keyword evidence="3" id="KW-1185">Reference proteome</keyword>
<dbReference type="SMART" id="SM00409">
    <property type="entry name" value="IG"/>
    <property type="match status" value="2"/>
</dbReference>
<dbReference type="Proteomes" id="UP001458880">
    <property type="component" value="Unassembled WGS sequence"/>
</dbReference>
<dbReference type="PANTHER" id="PTHR23279:SF41">
    <property type="entry name" value="DEFECTIVE PROBOSCIS EXTENSION RESPONSE 4-RELATED"/>
    <property type="match status" value="1"/>
</dbReference>
<dbReference type="InterPro" id="IPR003599">
    <property type="entry name" value="Ig_sub"/>
</dbReference>
<dbReference type="SUPFAM" id="SSF48726">
    <property type="entry name" value="Immunoglobulin"/>
    <property type="match status" value="2"/>
</dbReference>
<dbReference type="InterPro" id="IPR003598">
    <property type="entry name" value="Ig_sub2"/>
</dbReference>